<proteinExistence type="predicted"/>
<sequence length="103" mass="11176">MNIVGWFRRHYVLVLVLIFLAVVNVFFYFVNPDVIVDYVGVKNSYAITFVIATIGGLSTFTGPVLLTTIATFAGGGSNPLLLGIIGGMGIFISDSIFFHLTQL</sequence>
<evidence type="ECO:0000313" key="3">
    <source>
        <dbReference type="Proteomes" id="UP000230431"/>
    </source>
</evidence>
<organism evidence="2 3">
    <name type="scientific">Candidatus Vogelbacteria bacterium CG10_big_fil_rev_8_21_14_0_10_49_38</name>
    <dbReference type="NCBI Taxonomy" id="1975043"/>
    <lineage>
        <taxon>Bacteria</taxon>
        <taxon>Candidatus Vogeliibacteriota</taxon>
    </lineage>
</organism>
<accession>A0A2H0RH68</accession>
<evidence type="ECO:0008006" key="4">
    <source>
        <dbReference type="Google" id="ProtNLM"/>
    </source>
</evidence>
<evidence type="ECO:0000256" key="1">
    <source>
        <dbReference type="SAM" id="Phobius"/>
    </source>
</evidence>
<dbReference type="AlphaFoldDB" id="A0A2H0RH68"/>
<gene>
    <name evidence="2" type="ORF">COV08_02875</name>
</gene>
<keyword evidence="1" id="KW-0472">Membrane</keyword>
<dbReference type="Proteomes" id="UP000230431">
    <property type="component" value="Unassembled WGS sequence"/>
</dbReference>
<keyword evidence="1" id="KW-1133">Transmembrane helix</keyword>
<reference evidence="2 3" key="1">
    <citation type="submission" date="2017-09" db="EMBL/GenBank/DDBJ databases">
        <title>Depth-based differentiation of microbial function through sediment-hosted aquifers and enrichment of novel symbionts in the deep terrestrial subsurface.</title>
        <authorList>
            <person name="Probst A.J."/>
            <person name="Ladd B."/>
            <person name="Jarett J.K."/>
            <person name="Geller-Mcgrath D.E."/>
            <person name="Sieber C.M."/>
            <person name="Emerson J.B."/>
            <person name="Anantharaman K."/>
            <person name="Thomas B.C."/>
            <person name="Malmstrom R."/>
            <person name="Stieglmeier M."/>
            <person name="Klingl A."/>
            <person name="Woyke T."/>
            <person name="Ryan C.M."/>
            <person name="Banfield J.F."/>
        </authorList>
    </citation>
    <scope>NUCLEOTIDE SEQUENCE [LARGE SCALE GENOMIC DNA]</scope>
    <source>
        <strain evidence="2">CG10_big_fil_rev_8_21_14_0_10_49_38</strain>
    </source>
</reference>
<name>A0A2H0RH68_9BACT</name>
<evidence type="ECO:0000313" key="2">
    <source>
        <dbReference type="EMBL" id="PIR45843.1"/>
    </source>
</evidence>
<feature type="transmembrane region" description="Helical" evidence="1">
    <location>
        <begin position="45"/>
        <end position="73"/>
    </location>
</feature>
<feature type="transmembrane region" description="Helical" evidence="1">
    <location>
        <begin position="80"/>
        <end position="100"/>
    </location>
</feature>
<feature type="transmembrane region" description="Helical" evidence="1">
    <location>
        <begin position="12"/>
        <end position="30"/>
    </location>
</feature>
<comment type="caution">
    <text evidence="2">The sequence shown here is derived from an EMBL/GenBank/DDBJ whole genome shotgun (WGS) entry which is preliminary data.</text>
</comment>
<protein>
    <recommendedName>
        <fullName evidence="4">Permease</fullName>
    </recommendedName>
</protein>
<feature type="non-terminal residue" evidence="2">
    <location>
        <position position="103"/>
    </location>
</feature>
<keyword evidence="1" id="KW-0812">Transmembrane</keyword>
<dbReference type="EMBL" id="PCYK01000024">
    <property type="protein sequence ID" value="PIR45843.1"/>
    <property type="molecule type" value="Genomic_DNA"/>
</dbReference>